<keyword evidence="3 5" id="KW-1133">Transmembrane helix</keyword>
<feature type="transmembrane region" description="Helical" evidence="5">
    <location>
        <begin position="54"/>
        <end position="77"/>
    </location>
</feature>
<sequence length="194" mass="21122">MGIPRISRRGLKICCGVTAIFLVIIAIVVTTLAFTLFKPKHPEITVYPQGLENIAFGLGGFFNATSVNATVGLILSINNRNYGSFKFKNTTAFVDYRGDVVAEVTIEQSLVPAHGKVNISASADIMVDRLITNTTFLADVLAGSVNFTMDTTVHGKVTVFKVLKFHASVPNRCDISIFILSQSFESTCRTKLKL</sequence>
<dbReference type="InterPro" id="IPR004864">
    <property type="entry name" value="LEA_2"/>
</dbReference>
<evidence type="ECO:0000313" key="7">
    <source>
        <dbReference type="Proteomes" id="UP000515121"/>
    </source>
</evidence>
<feature type="domain" description="Late embryogenesis abundant protein LEA-2 subgroup" evidence="6">
    <location>
        <begin position="75"/>
        <end position="173"/>
    </location>
</feature>
<keyword evidence="2 5" id="KW-0812">Transmembrane</keyword>
<dbReference type="PANTHER" id="PTHR31234:SF65">
    <property type="entry name" value="LATE EMBRYOGENESIS ABUNDANT PROTEIN, LEA_2 SUBGROUP"/>
    <property type="match status" value="1"/>
</dbReference>
<dbReference type="OrthoDB" id="674678at2759"/>
<dbReference type="Proteomes" id="UP000515121">
    <property type="component" value="Unplaced"/>
</dbReference>
<evidence type="ECO:0000256" key="5">
    <source>
        <dbReference type="SAM" id="Phobius"/>
    </source>
</evidence>
<comment type="subcellular location">
    <subcellularLocation>
        <location evidence="1">Membrane</location>
        <topology evidence="1">Single-pass membrane protein</topology>
    </subcellularLocation>
</comment>
<evidence type="ECO:0000256" key="1">
    <source>
        <dbReference type="ARBA" id="ARBA00004167"/>
    </source>
</evidence>
<reference evidence="8" key="1">
    <citation type="submission" date="2025-08" db="UniProtKB">
        <authorList>
            <consortium name="RefSeq"/>
        </authorList>
    </citation>
    <scope>IDENTIFICATION</scope>
    <source>
        <tissue evidence="8">Fruit stalk</tissue>
    </source>
</reference>
<dbReference type="RefSeq" id="XP_022775873.1">
    <property type="nucleotide sequence ID" value="XM_022920138.1"/>
</dbReference>
<gene>
    <name evidence="8" type="primary">LOC111317722</name>
</gene>
<dbReference type="AlphaFoldDB" id="A0A6P6BFH1"/>
<dbReference type="Gene3D" id="2.60.40.1820">
    <property type="match status" value="1"/>
</dbReference>
<name>A0A6P6BFH1_DURZI</name>
<evidence type="ECO:0000256" key="3">
    <source>
        <dbReference type="ARBA" id="ARBA00022989"/>
    </source>
</evidence>
<proteinExistence type="predicted"/>
<evidence type="ECO:0000313" key="8">
    <source>
        <dbReference type="RefSeq" id="XP_022775873.1"/>
    </source>
</evidence>
<dbReference type="GO" id="GO:0098542">
    <property type="term" value="P:defense response to other organism"/>
    <property type="evidence" value="ECO:0007669"/>
    <property type="project" value="InterPro"/>
</dbReference>
<protein>
    <submittedName>
        <fullName evidence="8">Uncharacterized protein LOC111317722</fullName>
    </submittedName>
</protein>
<evidence type="ECO:0000259" key="6">
    <source>
        <dbReference type="Pfam" id="PF03168"/>
    </source>
</evidence>
<dbReference type="InterPro" id="IPR044839">
    <property type="entry name" value="NDR1-like"/>
</dbReference>
<dbReference type="GeneID" id="111317722"/>
<feature type="transmembrane region" description="Helical" evidence="5">
    <location>
        <begin position="12"/>
        <end position="34"/>
    </location>
</feature>
<keyword evidence="7" id="KW-1185">Reference proteome</keyword>
<accession>A0A6P6BFH1</accession>
<evidence type="ECO:0000256" key="4">
    <source>
        <dbReference type="ARBA" id="ARBA00023136"/>
    </source>
</evidence>
<dbReference type="Pfam" id="PF03168">
    <property type="entry name" value="LEA_2"/>
    <property type="match status" value="1"/>
</dbReference>
<dbReference type="KEGG" id="dzi:111317722"/>
<dbReference type="GO" id="GO:0016020">
    <property type="term" value="C:membrane"/>
    <property type="evidence" value="ECO:0007669"/>
    <property type="project" value="UniProtKB-SubCell"/>
</dbReference>
<keyword evidence="4 5" id="KW-0472">Membrane</keyword>
<dbReference type="PANTHER" id="PTHR31234">
    <property type="entry name" value="LATE EMBRYOGENESIS ABUNDANT (LEA) HYDROXYPROLINE-RICH GLYCOPROTEIN FAMILY"/>
    <property type="match status" value="1"/>
</dbReference>
<evidence type="ECO:0000256" key="2">
    <source>
        <dbReference type="ARBA" id="ARBA00022692"/>
    </source>
</evidence>
<organism evidence="7 8">
    <name type="scientific">Durio zibethinus</name>
    <name type="common">Durian</name>
    <dbReference type="NCBI Taxonomy" id="66656"/>
    <lineage>
        <taxon>Eukaryota</taxon>
        <taxon>Viridiplantae</taxon>
        <taxon>Streptophyta</taxon>
        <taxon>Embryophyta</taxon>
        <taxon>Tracheophyta</taxon>
        <taxon>Spermatophyta</taxon>
        <taxon>Magnoliopsida</taxon>
        <taxon>eudicotyledons</taxon>
        <taxon>Gunneridae</taxon>
        <taxon>Pentapetalae</taxon>
        <taxon>rosids</taxon>
        <taxon>malvids</taxon>
        <taxon>Malvales</taxon>
        <taxon>Malvaceae</taxon>
        <taxon>Helicteroideae</taxon>
        <taxon>Durio</taxon>
    </lineage>
</organism>